<comment type="caution">
    <text evidence="1">The sequence shown here is derived from an EMBL/GenBank/DDBJ whole genome shotgun (WGS) entry which is preliminary data.</text>
</comment>
<name>A0ACB8TI35_9AGAM</name>
<dbReference type="Proteomes" id="UP000814140">
    <property type="component" value="Unassembled WGS sequence"/>
</dbReference>
<reference evidence="1" key="2">
    <citation type="journal article" date="2022" name="New Phytol.">
        <title>Evolutionary transition to the ectomycorrhizal habit in the genomes of a hyperdiverse lineage of mushroom-forming fungi.</title>
        <authorList>
            <person name="Looney B."/>
            <person name="Miyauchi S."/>
            <person name="Morin E."/>
            <person name="Drula E."/>
            <person name="Courty P.E."/>
            <person name="Kohler A."/>
            <person name="Kuo A."/>
            <person name="LaButti K."/>
            <person name="Pangilinan J."/>
            <person name="Lipzen A."/>
            <person name="Riley R."/>
            <person name="Andreopoulos W."/>
            <person name="He G."/>
            <person name="Johnson J."/>
            <person name="Nolan M."/>
            <person name="Tritt A."/>
            <person name="Barry K.W."/>
            <person name="Grigoriev I.V."/>
            <person name="Nagy L.G."/>
            <person name="Hibbett D."/>
            <person name="Henrissat B."/>
            <person name="Matheny P.B."/>
            <person name="Labbe J."/>
            <person name="Martin F.M."/>
        </authorList>
    </citation>
    <scope>NUCLEOTIDE SEQUENCE</scope>
    <source>
        <strain evidence="1">HHB10654</strain>
    </source>
</reference>
<accession>A0ACB8TI35</accession>
<keyword evidence="2" id="KW-1185">Reference proteome</keyword>
<evidence type="ECO:0000313" key="2">
    <source>
        <dbReference type="Proteomes" id="UP000814140"/>
    </source>
</evidence>
<evidence type="ECO:0000313" key="1">
    <source>
        <dbReference type="EMBL" id="KAI0068116.1"/>
    </source>
</evidence>
<protein>
    <submittedName>
        <fullName evidence="1">Uncharacterized protein</fullName>
    </submittedName>
</protein>
<gene>
    <name evidence="1" type="ORF">BV25DRAFT_1818484</name>
</gene>
<feature type="non-terminal residue" evidence="1">
    <location>
        <position position="371"/>
    </location>
</feature>
<reference evidence="1" key="1">
    <citation type="submission" date="2021-03" db="EMBL/GenBank/DDBJ databases">
        <authorList>
            <consortium name="DOE Joint Genome Institute"/>
            <person name="Ahrendt S."/>
            <person name="Looney B.P."/>
            <person name="Miyauchi S."/>
            <person name="Morin E."/>
            <person name="Drula E."/>
            <person name="Courty P.E."/>
            <person name="Chicoki N."/>
            <person name="Fauchery L."/>
            <person name="Kohler A."/>
            <person name="Kuo A."/>
            <person name="Labutti K."/>
            <person name="Pangilinan J."/>
            <person name="Lipzen A."/>
            <person name="Riley R."/>
            <person name="Andreopoulos W."/>
            <person name="He G."/>
            <person name="Johnson J."/>
            <person name="Barry K.W."/>
            <person name="Grigoriev I.V."/>
            <person name="Nagy L."/>
            <person name="Hibbett D."/>
            <person name="Henrissat B."/>
            <person name="Matheny P.B."/>
            <person name="Labbe J."/>
            <person name="Martin F."/>
        </authorList>
    </citation>
    <scope>NUCLEOTIDE SEQUENCE</scope>
    <source>
        <strain evidence="1">HHB10654</strain>
    </source>
</reference>
<proteinExistence type="predicted"/>
<organism evidence="1 2">
    <name type="scientific">Artomyces pyxidatus</name>
    <dbReference type="NCBI Taxonomy" id="48021"/>
    <lineage>
        <taxon>Eukaryota</taxon>
        <taxon>Fungi</taxon>
        <taxon>Dikarya</taxon>
        <taxon>Basidiomycota</taxon>
        <taxon>Agaricomycotina</taxon>
        <taxon>Agaricomycetes</taxon>
        <taxon>Russulales</taxon>
        <taxon>Auriscalpiaceae</taxon>
        <taxon>Artomyces</taxon>
    </lineage>
</organism>
<sequence length="371" mass="39113">MERILRDEKLARAPPGAGGVVELGDVDSDGGREPGAGRRHGGSDTCRTSPTSLHRARTRALTIAGPLCSSARNATKPQGTSCSGTGDASFDTMPTTHHLCGDADICTPQRAPRPSRSDVDRRGTGRDKVPPGGSADAERGSSESAFAHRVREKLARACAAGEAEVADGDTTPLGSSNISNVDASKTLPRLPDTYASTASIPEFETRSELHVVPALVTPPRAPSYPEPASLLHRPDDTEPAGAEEQVQEIPHTCLTYPDSPPRPAPTPALGDSPILRRRAQSEGPAPPPNRSHPPSCAASPRAGRPRPQISPRPRSLGPATALALSPRGAGVQMPRRPKPARAPGSVMDRVMMLEQRVQAVREEEESGSMQY</sequence>
<dbReference type="EMBL" id="MU277188">
    <property type="protein sequence ID" value="KAI0068116.1"/>
    <property type="molecule type" value="Genomic_DNA"/>
</dbReference>